<sequence>MDNLVTLAVNLPGMMHAETVTCDFPCLRTLEVAGELQTITRFLEAVSSPCLEELVIKVPTSTSAPVAENYRQCFEVLRTRFSASLESIVFQGTRNAWNADSPSLPAASKQILEPLLCIHQLKRLELTFPRTIPLELTNEDVQAMALSWPRVTVLDIYYPGPVSAVYPSVYSLISFASHCPKLHTVSLPCLDTPAVPSLGLPAPPVCWHGLQELLIPNQLVSVTDADSVACFLDCLFPCLDVTSLGSEECLGDQWECVRRKMYYLQKSRSMMPVVG</sequence>
<dbReference type="Proteomes" id="UP000287166">
    <property type="component" value="Unassembled WGS sequence"/>
</dbReference>
<proteinExistence type="predicted"/>
<gene>
    <name evidence="1" type="ORF">SCP_0500430</name>
</gene>
<dbReference type="EMBL" id="BFAD01000005">
    <property type="protein sequence ID" value="GBE83000.1"/>
    <property type="molecule type" value="Genomic_DNA"/>
</dbReference>
<dbReference type="RefSeq" id="XP_027613913.1">
    <property type="nucleotide sequence ID" value="XM_027758112.1"/>
</dbReference>
<organism evidence="1 2">
    <name type="scientific">Sparassis crispa</name>
    <dbReference type="NCBI Taxonomy" id="139825"/>
    <lineage>
        <taxon>Eukaryota</taxon>
        <taxon>Fungi</taxon>
        <taxon>Dikarya</taxon>
        <taxon>Basidiomycota</taxon>
        <taxon>Agaricomycotina</taxon>
        <taxon>Agaricomycetes</taxon>
        <taxon>Polyporales</taxon>
        <taxon>Sparassidaceae</taxon>
        <taxon>Sparassis</taxon>
    </lineage>
</organism>
<dbReference type="AlphaFoldDB" id="A0A401GLG1"/>
<keyword evidence="2" id="KW-1185">Reference proteome</keyword>
<evidence type="ECO:0000313" key="2">
    <source>
        <dbReference type="Proteomes" id="UP000287166"/>
    </source>
</evidence>
<comment type="caution">
    <text evidence="1">The sequence shown here is derived from an EMBL/GenBank/DDBJ whole genome shotgun (WGS) entry which is preliminary data.</text>
</comment>
<dbReference type="GeneID" id="38779917"/>
<accession>A0A401GLG1</accession>
<reference evidence="1 2" key="1">
    <citation type="journal article" date="2018" name="Sci. Rep.">
        <title>Genome sequence of the cauliflower mushroom Sparassis crispa (Hanabiratake) and its association with beneficial usage.</title>
        <authorList>
            <person name="Kiyama R."/>
            <person name="Furutani Y."/>
            <person name="Kawaguchi K."/>
            <person name="Nakanishi T."/>
        </authorList>
    </citation>
    <scope>NUCLEOTIDE SEQUENCE [LARGE SCALE GENOMIC DNA]</scope>
</reference>
<dbReference type="OrthoDB" id="2752751at2759"/>
<dbReference type="InParanoid" id="A0A401GLG1"/>
<evidence type="ECO:0008006" key="3">
    <source>
        <dbReference type="Google" id="ProtNLM"/>
    </source>
</evidence>
<name>A0A401GLG1_9APHY</name>
<dbReference type="Gene3D" id="3.80.10.10">
    <property type="entry name" value="Ribonuclease Inhibitor"/>
    <property type="match status" value="1"/>
</dbReference>
<evidence type="ECO:0000313" key="1">
    <source>
        <dbReference type="EMBL" id="GBE83000.1"/>
    </source>
</evidence>
<protein>
    <recommendedName>
        <fullName evidence="3">F-box domain-containing protein</fullName>
    </recommendedName>
</protein>
<dbReference type="InterPro" id="IPR032675">
    <property type="entry name" value="LRR_dom_sf"/>
</dbReference>